<proteinExistence type="predicted"/>
<feature type="transmembrane region" description="Helical" evidence="6">
    <location>
        <begin position="20"/>
        <end position="43"/>
    </location>
</feature>
<dbReference type="GO" id="GO:0016301">
    <property type="term" value="F:kinase activity"/>
    <property type="evidence" value="ECO:0007669"/>
    <property type="project" value="UniProtKB-KW"/>
</dbReference>
<dbReference type="InterPro" id="IPR036890">
    <property type="entry name" value="HATPase_C_sf"/>
</dbReference>
<evidence type="ECO:0000313" key="10">
    <source>
        <dbReference type="Proteomes" id="UP000060787"/>
    </source>
</evidence>
<dbReference type="Pfam" id="PF22673">
    <property type="entry name" value="MCP-like_PDC_1"/>
    <property type="match status" value="1"/>
</dbReference>
<dbReference type="Gene3D" id="3.30.565.10">
    <property type="entry name" value="Histidine kinase-like ATPase, C-terminal domain"/>
    <property type="match status" value="1"/>
</dbReference>
<evidence type="ECO:0000313" key="9">
    <source>
        <dbReference type="EMBL" id="ALN81275.1"/>
    </source>
</evidence>
<dbReference type="Proteomes" id="UP000060787">
    <property type="component" value="Chromosome"/>
</dbReference>
<keyword evidence="6" id="KW-1133">Transmembrane helix</keyword>
<gene>
    <name evidence="9" type="ORF">LA76x_3147</name>
</gene>
<evidence type="ECO:0000256" key="1">
    <source>
        <dbReference type="ARBA" id="ARBA00004370"/>
    </source>
</evidence>
<organism evidence="9 10">
    <name type="scientific">Lysobacter antibioticus</name>
    <dbReference type="NCBI Taxonomy" id="84531"/>
    <lineage>
        <taxon>Bacteria</taxon>
        <taxon>Pseudomonadati</taxon>
        <taxon>Pseudomonadota</taxon>
        <taxon>Gammaproteobacteria</taxon>
        <taxon>Lysobacterales</taxon>
        <taxon>Lysobacteraceae</taxon>
        <taxon>Lysobacter</taxon>
    </lineage>
</organism>
<dbReference type="GO" id="GO:0016020">
    <property type="term" value="C:membrane"/>
    <property type="evidence" value="ECO:0007669"/>
    <property type="project" value="UniProtKB-SubCell"/>
</dbReference>
<keyword evidence="3" id="KW-0808">Transferase</keyword>
<dbReference type="CDD" id="cd06225">
    <property type="entry name" value="HAMP"/>
    <property type="match status" value="1"/>
</dbReference>
<evidence type="ECO:0000259" key="8">
    <source>
        <dbReference type="PROSITE" id="PS51746"/>
    </source>
</evidence>
<dbReference type="Gene3D" id="3.60.40.10">
    <property type="entry name" value="PPM-type phosphatase domain"/>
    <property type="match status" value="1"/>
</dbReference>
<dbReference type="InterPro" id="IPR052016">
    <property type="entry name" value="Bact_Sigma-Reg"/>
</dbReference>
<dbReference type="InterPro" id="IPR003594">
    <property type="entry name" value="HATPase_dom"/>
</dbReference>
<dbReference type="InterPro" id="IPR003660">
    <property type="entry name" value="HAMP_dom"/>
</dbReference>
<keyword evidence="10" id="KW-1185">Reference proteome</keyword>
<dbReference type="Gene3D" id="6.10.340.10">
    <property type="match status" value="1"/>
</dbReference>
<dbReference type="PANTHER" id="PTHR43156:SF2">
    <property type="entry name" value="STAGE II SPORULATION PROTEIN E"/>
    <property type="match status" value="1"/>
</dbReference>
<feature type="domain" description="HAMP" evidence="7">
    <location>
        <begin position="337"/>
        <end position="390"/>
    </location>
</feature>
<dbReference type="STRING" id="84531.LA76x_3147"/>
<dbReference type="PANTHER" id="PTHR43156">
    <property type="entry name" value="STAGE II SPORULATION PROTEIN E-RELATED"/>
    <property type="match status" value="1"/>
</dbReference>
<feature type="transmembrane region" description="Helical" evidence="6">
    <location>
        <begin position="314"/>
        <end position="332"/>
    </location>
</feature>
<keyword evidence="6" id="KW-0812">Transmembrane</keyword>
<dbReference type="GO" id="GO:0016791">
    <property type="term" value="F:phosphatase activity"/>
    <property type="evidence" value="ECO:0007669"/>
    <property type="project" value="TreeGrafter"/>
</dbReference>
<protein>
    <submittedName>
        <fullName evidence="9">HAMP domain protein</fullName>
    </submittedName>
</protein>
<dbReference type="CDD" id="cd16936">
    <property type="entry name" value="HATPase_RsbW-like"/>
    <property type="match status" value="1"/>
</dbReference>
<dbReference type="Gene3D" id="3.30.450.20">
    <property type="entry name" value="PAS domain"/>
    <property type="match status" value="1"/>
</dbReference>
<keyword evidence="6" id="KW-0472">Membrane</keyword>
<comment type="subcellular location">
    <subcellularLocation>
        <location evidence="1">Membrane</location>
    </subcellularLocation>
</comment>
<evidence type="ECO:0000256" key="6">
    <source>
        <dbReference type="SAM" id="Phobius"/>
    </source>
</evidence>
<dbReference type="EMBL" id="CP011129">
    <property type="protein sequence ID" value="ALN81275.1"/>
    <property type="molecule type" value="Genomic_DNA"/>
</dbReference>
<dbReference type="PATRIC" id="fig|84531.8.peg.3156"/>
<dbReference type="Pfam" id="PF13581">
    <property type="entry name" value="HATPase_c_2"/>
    <property type="match status" value="1"/>
</dbReference>
<dbReference type="AlphaFoldDB" id="A0A0S2FCK8"/>
<dbReference type="InterPro" id="IPR001932">
    <property type="entry name" value="PPM-type_phosphatase-like_dom"/>
</dbReference>
<accession>A0A0S2FCK8</accession>
<keyword evidence="4" id="KW-0418">Kinase</keyword>
<dbReference type="SUPFAM" id="SSF55874">
    <property type="entry name" value="ATPase domain of HSP90 chaperone/DNA topoisomerase II/histidine kinase"/>
    <property type="match status" value="1"/>
</dbReference>
<dbReference type="Pfam" id="PF07228">
    <property type="entry name" value="SpoIIE"/>
    <property type="match status" value="1"/>
</dbReference>
<dbReference type="SMART" id="SM00304">
    <property type="entry name" value="HAMP"/>
    <property type="match status" value="1"/>
</dbReference>
<sequence>MIARDAHPPVSWRDSLRTKLMLWFGVLVGVLLLIGFVVAFLIARQQIIVGAQERTRYEAAQTADRLLASMESVRITGAAMIGLFNSLALDREATIKAMEALLDADASAVGGLIALESGVLRDGLPMAYYVGVDRRGVADRDLLATGYDAYAKPWYRRTLSADKPWWSEPYFNNTAGGQWMSTLNMPLRGHDGKRLGMVSLDVPIARWAELVEPLHHIHGQRPALFAPEGTVTLHADPNVALRTTLERYMAASGRTDLSQMAAARVQGRRFEFTHVLPLTRETRFSVLEPIGDTGWGLQVSMSHKPLLAALKRTIVQLAAIVSIALLLITLLVRRMAARITTPLSDLTGSASHFAAGEFDYPLHQTERRDEVGVMARAFDNARGSIKRQIVEIQDMSTARQKIESELDIAREIQLAMLPGARVLGADEWRLQANARLEPAKAVGGDFYSFFERDTHTLWFAIGDVSDKGVPAALFMARTMTVLEIAAGRGGSPGIALQEAAQRLLEGNDTCMFATVMCGLIDARSGELALASAGHEPPVLLRADGSAEFVDLPSGPPLGIAADEHYPIWRGRLRNGEALVAYTDGITEAFDAEQQPFGGERLLASLRGSSDASTLCSALVADVHRFAADAAQSDDITVLSLHWTGNDGGEQPDEPLSQLFRAPQDRALLPGLFAAIDEALIKLGVDSASIGEVRLVTEEVICNAIDHGTEPGAEHEVAVELAVERDRIVLKFRDDGAPFDPLSQAGPDLDADIDDRPLGGLGLHLVRTLANHATYAREGRYNVLHIVLLRPTAGD</sequence>
<feature type="domain" description="PPM-type phosphatase" evidence="8">
    <location>
        <begin position="424"/>
        <end position="642"/>
    </location>
</feature>
<evidence type="ECO:0000256" key="3">
    <source>
        <dbReference type="ARBA" id="ARBA00022679"/>
    </source>
</evidence>
<name>A0A0S2FCK8_LYSAN</name>
<dbReference type="SMART" id="SM00331">
    <property type="entry name" value="PP2C_SIG"/>
    <property type="match status" value="1"/>
</dbReference>
<dbReference type="InterPro" id="IPR036457">
    <property type="entry name" value="PPM-type-like_dom_sf"/>
</dbReference>
<evidence type="ECO:0000256" key="2">
    <source>
        <dbReference type="ARBA" id="ARBA00022553"/>
    </source>
</evidence>
<evidence type="ECO:0000256" key="4">
    <source>
        <dbReference type="ARBA" id="ARBA00022777"/>
    </source>
</evidence>
<dbReference type="GO" id="GO:0007165">
    <property type="term" value="P:signal transduction"/>
    <property type="evidence" value="ECO:0007669"/>
    <property type="project" value="InterPro"/>
</dbReference>
<dbReference type="PROSITE" id="PS51746">
    <property type="entry name" value="PPM_2"/>
    <property type="match status" value="1"/>
</dbReference>
<evidence type="ECO:0000259" key="7">
    <source>
        <dbReference type="PROSITE" id="PS50885"/>
    </source>
</evidence>
<dbReference type="SUPFAM" id="SSF158472">
    <property type="entry name" value="HAMP domain-like"/>
    <property type="match status" value="1"/>
</dbReference>
<dbReference type="CDD" id="cd12913">
    <property type="entry name" value="PDC1_MCP_like"/>
    <property type="match status" value="1"/>
</dbReference>
<dbReference type="SUPFAM" id="SSF81606">
    <property type="entry name" value="PP2C-like"/>
    <property type="match status" value="1"/>
</dbReference>
<dbReference type="KEGG" id="lab:LA76x_3147"/>
<keyword evidence="2" id="KW-0597">Phosphoprotein</keyword>
<evidence type="ECO:0000256" key="5">
    <source>
        <dbReference type="ARBA" id="ARBA00022801"/>
    </source>
</evidence>
<reference evidence="9 10" key="1">
    <citation type="journal article" date="2015" name="BMC Genomics">
        <title>Comparative genomics and metabolic profiling of the genus Lysobacter.</title>
        <authorList>
            <person name="de Bruijn I."/>
            <person name="Cheng X."/>
            <person name="de Jager V."/>
            <person name="Exposito R.G."/>
            <person name="Watrous J."/>
            <person name="Patel N."/>
            <person name="Postma J."/>
            <person name="Dorrestein P.C."/>
            <person name="Kobayashi D."/>
            <person name="Raaijmakers J.M."/>
        </authorList>
    </citation>
    <scope>NUCLEOTIDE SEQUENCE [LARGE SCALE GENOMIC DNA]</scope>
    <source>
        <strain evidence="9 10">76</strain>
    </source>
</reference>
<keyword evidence="5" id="KW-0378">Hydrolase</keyword>
<dbReference type="Pfam" id="PF00672">
    <property type="entry name" value="HAMP"/>
    <property type="match status" value="1"/>
</dbReference>
<dbReference type="PROSITE" id="PS50885">
    <property type="entry name" value="HAMP"/>
    <property type="match status" value="1"/>
</dbReference>